<accession>A0A0F3KUA7</accession>
<name>A0A0F3KUA7_9GAMM</name>
<gene>
    <name evidence="1" type="ORF">VI08_09470</name>
</gene>
<evidence type="ECO:0000313" key="1">
    <source>
        <dbReference type="EMBL" id="KJV34803.1"/>
    </source>
</evidence>
<dbReference type="Pfam" id="PF10986">
    <property type="entry name" value="ZrgA"/>
    <property type="match status" value="1"/>
</dbReference>
<dbReference type="InterPro" id="IPR021253">
    <property type="entry name" value="ZrgA-like"/>
</dbReference>
<evidence type="ECO:0000313" key="2">
    <source>
        <dbReference type="Proteomes" id="UP000033651"/>
    </source>
</evidence>
<organism evidence="1 2">
    <name type="scientific">Luteibacter yeojuensis</name>
    <dbReference type="NCBI Taxonomy" id="345309"/>
    <lineage>
        <taxon>Bacteria</taxon>
        <taxon>Pseudomonadati</taxon>
        <taxon>Pseudomonadota</taxon>
        <taxon>Gammaproteobacteria</taxon>
        <taxon>Lysobacterales</taxon>
        <taxon>Rhodanobacteraceae</taxon>
        <taxon>Luteibacter</taxon>
    </lineage>
</organism>
<evidence type="ECO:0008006" key="3">
    <source>
        <dbReference type="Google" id="ProtNLM"/>
    </source>
</evidence>
<dbReference type="Proteomes" id="UP000033651">
    <property type="component" value="Unassembled WGS sequence"/>
</dbReference>
<dbReference type="AlphaFoldDB" id="A0A0F3KUA7"/>
<comment type="caution">
    <text evidence="1">The sequence shown here is derived from an EMBL/GenBank/DDBJ whole genome shotgun (WGS) entry which is preliminary data.</text>
</comment>
<sequence>MVFPFLLAALPFVAGAEERHLGPHVHGQASVNVSVQDPAVDVEISLPGHDAVGFEHPPRSSQERAAVERATATLQGASWLVPAPGASCTLASAKVTPHGFGGAAEPGGHADFDAEYRYTCKKVNALTHLDVRLAVVFPAVQKVVVSTITASGSNQQTLQGPATGVDLEP</sequence>
<keyword evidence="2" id="KW-1185">Reference proteome</keyword>
<reference evidence="1 2" key="1">
    <citation type="submission" date="2015-03" db="EMBL/GenBank/DDBJ databases">
        <title>Draft genome sequence of Luteibacter yeojuensis strain SU11.</title>
        <authorList>
            <person name="Sulaiman J."/>
            <person name="Priya K."/>
            <person name="Chan K.-G."/>
        </authorList>
    </citation>
    <scope>NUCLEOTIDE SEQUENCE [LARGE SCALE GENOMIC DNA]</scope>
    <source>
        <strain evidence="1 2">SU11</strain>
    </source>
</reference>
<dbReference type="EMBL" id="JZRB01000018">
    <property type="protein sequence ID" value="KJV34803.1"/>
    <property type="molecule type" value="Genomic_DNA"/>
</dbReference>
<proteinExistence type="predicted"/>
<protein>
    <recommendedName>
        <fullName evidence="3">DUF2796 domain-containing protein</fullName>
    </recommendedName>
</protein>
<dbReference type="PATRIC" id="fig|345309.4.peg.1126"/>